<feature type="signal peptide" evidence="6">
    <location>
        <begin position="1"/>
        <end position="16"/>
    </location>
</feature>
<comment type="similarity">
    <text evidence="2">Belongs to the GILT family.</text>
</comment>
<dbReference type="PANTHER" id="PTHR13234">
    <property type="entry name" value="GAMMA-INTERFERON INDUCIBLE LYSOSOMAL THIOL REDUCTASE GILT"/>
    <property type="match status" value="1"/>
</dbReference>
<keyword evidence="3" id="KW-0964">Secreted</keyword>
<dbReference type="PANTHER" id="PTHR13234:SF8">
    <property type="entry name" value="GAMMA-INTERFERON-INDUCIBLE LYSOSOMAL THIOL REDUCTASE"/>
    <property type="match status" value="1"/>
</dbReference>
<protein>
    <submittedName>
        <fullName evidence="7">Uncharacterized protein</fullName>
    </submittedName>
</protein>
<gene>
    <name evidence="7" type="ORF">D9756_000634</name>
</gene>
<comment type="caution">
    <text evidence="7">The sequence shown here is derived from an EMBL/GenBank/DDBJ whole genome shotgun (WGS) entry which is preliminary data.</text>
</comment>
<reference evidence="7 8" key="1">
    <citation type="journal article" date="2020" name="ISME J.">
        <title>Uncovering the hidden diversity of litter-decomposition mechanisms in mushroom-forming fungi.</title>
        <authorList>
            <person name="Floudas D."/>
            <person name="Bentzer J."/>
            <person name="Ahren D."/>
            <person name="Johansson T."/>
            <person name="Persson P."/>
            <person name="Tunlid A."/>
        </authorList>
    </citation>
    <scope>NUCLEOTIDE SEQUENCE [LARGE SCALE GENOMIC DNA]</scope>
    <source>
        <strain evidence="7 8">CBS 146.42</strain>
    </source>
</reference>
<evidence type="ECO:0000256" key="6">
    <source>
        <dbReference type="SAM" id="SignalP"/>
    </source>
</evidence>
<evidence type="ECO:0000313" key="7">
    <source>
        <dbReference type="EMBL" id="KAF5364292.1"/>
    </source>
</evidence>
<dbReference type="InterPro" id="IPR004911">
    <property type="entry name" value="Interferon-induced_GILT"/>
</dbReference>
<name>A0A8H5GFZ0_9AGAR</name>
<accession>A0A8H5GFZ0</accession>
<keyword evidence="5" id="KW-0325">Glycoprotein</keyword>
<dbReference type="OrthoDB" id="958254at2759"/>
<proteinExistence type="inferred from homology"/>
<dbReference type="Pfam" id="PF03227">
    <property type="entry name" value="GILT"/>
    <property type="match status" value="1"/>
</dbReference>
<keyword evidence="4 6" id="KW-0732">Signal</keyword>
<keyword evidence="8" id="KW-1185">Reference proteome</keyword>
<dbReference type="AlphaFoldDB" id="A0A8H5GFZ0"/>
<sequence length="231" mass="25181">MLLSLITLVLPALATANPRIVFNDQTTKLDNPFDGVKVPVQLGVMSRCPDALLCEATFNGVLEKVWDKVNLSLVYVAKFNKSDPEFGMTCLHGKEECAGNVQQLCVAKYATPEQWWSFVQCQNFGGREAIGSPEVALRCASVAQIDWETSGAGQCAGLDGSGKAPEGVKLMHESVKLGQTLGITKSCTILISARKVCVHDVTWKECEGGHTVNDFVRQIDEEYEKLNSLVD</sequence>
<organism evidence="7 8">
    <name type="scientific">Leucocoprinus leucothites</name>
    <dbReference type="NCBI Taxonomy" id="201217"/>
    <lineage>
        <taxon>Eukaryota</taxon>
        <taxon>Fungi</taxon>
        <taxon>Dikarya</taxon>
        <taxon>Basidiomycota</taxon>
        <taxon>Agaricomycotina</taxon>
        <taxon>Agaricomycetes</taxon>
        <taxon>Agaricomycetidae</taxon>
        <taxon>Agaricales</taxon>
        <taxon>Agaricineae</taxon>
        <taxon>Agaricaceae</taxon>
        <taxon>Leucocoprinus</taxon>
    </lineage>
</organism>
<evidence type="ECO:0000313" key="8">
    <source>
        <dbReference type="Proteomes" id="UP000559027"/>
    </source>
</evidence>
<evidence type="ECO:0000256" key="3">
    <source>
        <dbReference type="ARBA" id="ARBA00022525"/>
    </source>
</evidence>
<evidence type="ECO:0000256" key="5">
    <source>
        <dbReference type="ARBA" id="ARBA00023180"/>
    </source>
</evidence>
<dbReference type="GO" id="GO:0005576">
    <property type="term" value="C:extracellular region"/>
    <property type="evidence" value="ECO:0007669"/>
    <property type="project" value="UniProtKB-SubCell"/>
</dbReference>
<dbReference type="EMBL" id="JAACJO010000001">
    <property type="protein sequence ID" value="KAF5364292.1"/>
    <property type="molecule type" value="Genomic_DNA"/>
</dbReference>
<dbReference type="GO" id="GO:0016671">
    <property type="term" value="F:oxidoreductase activity, acting on a sulfur group of donors, disulfide as acceptor"/>
    <property type="evidence" value="ECO:0007669"/>
    <property type="project" value="InterPro"/>
</dbReference>
<evidence type="ECO:0000256" key="1">
    <source>
        <dbReference type="ARBA" id="ARBA00004613"/>
    </source>
</evidence>
<evidence type="ECO:0000256" key="2">
    <source>
        <dbReference type="ARBA" id="ARBA00005679"/>
    </source>
</evidence>
<dbReference type="Proteomes" id="UP000559027">
    <property type="component" value="Unassembled WGS sequence"/>
</dbReference>
<evidence type="ECO:0000256" key="4">
    <source>
        <dbReference type="ARBA" id="ARBA00022729"/>
    </source>
</evidence>
<feature type="chain" id="PRO_5034316392" evidence="6">
    <location>
        <begin position="17"/>
        <end position="231"/>
    </location>
</feature>
<comment type="subcellular location">
    <subcellularLocation>
        <location evidence="1">Secreted</location>
    </subcellularLocation>
</comment>